<evidence type="ECO:0000313" key="2">
    <source>
        <dbReference type="EMBL" id="RNE98684.1"/>
    </source>
</evidence>
<dbReference type="EMBL" id="MKKU01001015">
    <property type="protein sequence ID" value="RNE98684.1"/>
    <property type="molecule type" value="Genomic_DNA"/>
</dbReference>
<evidence type="ECO:0000256" key="1">
    <source>
        <dbReference type="SAM" id="Coils"/>
    </source>
</evidence>
<keyword evidence="3" id="KW-1185">Reference proteome</keyword>
<dbReference type="RefSeq" id="XP_029223880.1">
    <property type="nucleotide sequence ID" value="XM_029376002.1"/>
</dbReference>
<evidence type="ECO:0000313" key="3">
    <source>
        <dbReference type="Proteomes" id="UP000284403"/>
    </source>
</evidence>
<dbReference type="AlphaFoldDB" id="A0A422MZM3"/>
<comment type="caution">
    <text evidence="2">The sequence shown here is derived from an EMBL/GenBank/DDBJ whole genome shotgun (WGS) entry which is preliminary data.</text>
</comment>
<accession>A0A422MZM3</accession>
<gene>
    <name evidence="2" type="ORF">Tco025E_09177</name>
</gene>
<protein>
    <submittedName>
        <fullName evidence="2">Uncharacterized protein</fullName>
    </submittedName>
</protein>
<sequence length="481" mass="51287">MVRGGGVTPVTRPPHSPVTGVRIAFDAALFMVASAAGCDVIHASGDAATLLCRLAACPPRPEGAGGAAKGSVPDVEVLILDAVEIVLAAYNEFPVASAADAQAAPNSLLLRASLTNLRTLSTLLSYRPPFSSPVLAALFQLTILVVKHAPLEALDEEGWRLLLCLLELLGCLPRGNEPTGVPSIQRVARITARNVMRRVGPRLSPFAIPASPQAKGTAAAGAVVGGQLDRELIPWVARQLLPLHAVTGAAAQADLKEDRRLALSLLEFMLLGEGEEGAGGLAGGHRISMHYLADAVAALLEEKEEEGGVGGHDREVALAFLRRVDRALLTPSVEQPMATESAGAMCEVGTRHAPPLRAREVREFLCAKDAAYVAEFTQLHERIEEEQESQAALQRQLVGLTQECARVQKELQDDVLHALQGGDEATPGSTLMECDALHNRTSEALASSLQEWVQNLLSFLRPVEELTIALHEEQQRQRTSS</sequence>
<dbReference type="Proteomes" id="UP000284403">
    <property type="component" value="Unassembled WGS sequence"/>
</dbReference>
<name>A0A422MZM3_9TRYP</name>
<reference evidence="2 3" key="1">
    <citation type="journal article" date="2018" name="BMC Genomics">
        <title>Genomic comparison of Trypanosoma conorhini and Trypanosoma rangeli to Trypanosoma cruzi strains of high and low virulence.</title>
        <authorList>
            <person name="Bradwell K.R."/>
            <person name="Koparde V.N."/>
            <person name="Matveyev A.V."/>
            <person name="Serrano M.G."/>
            <person name="Alves J.M."/>
            <person name="Parikh H."/>
            <person name="Huang B."/>
            <person name="Lee V."/>
            <person name="Espinosa-Alvarez O."/>
            <person name="Ortiz P.A."/>
            <person name="Costa-Martins A.G."/>
            <person name="Teixeira M.M."/>
            <person name="Buck G.A."/>
        </authorList>
    </citation>
    <scope>NUCLEOTIDE SEQUENCE [LARGE SCALE GENOMIC DNA]</scope>
    <source>
        <strain evidence="2 3">025E</strain>
    </source>
</reference>
<keyword evidence="1" id="KW-0175">Coiled coil</keyword>
<feature type="coiled-coil region" evidence="1">
    <location>
        <begin position="376"/>
        <end position="410"/>
    </location>
</feature>
<dbReference type="OrthoDB" id="253043at2759"/>
<organism evidence="2 3">
    <name type="scientific">Trypanosoma conorhini</name>
    <dbReference type="NCBI Taxonomy" id="83891"/>
    <lineage>
        <taxon>Eukaryota</taxon>
        <taxon>Discoba</taxon>
        <taxon>Euglenozoa</taxon>
        <taxon>Kinetoplastea</taxon>
        <taxon>Metakinetoplastina</taxon>
        <taxon>Trypanosomatida</taxon>
        <taxon>Trypanosomatidae</taxon>
        <taxon>Trypanosoma</taxon>
    </lineage>
</organism>
<proteinExistence type="predicted"/>
<dbReference type="GeneID" id="40322788"/>